<organism evidence="2 3">
    <name type="scientific">Paspalum notatum var. saurae</name>
    <dbReference type="NCBI Taxonomy" id="547442"/>
    <lineage>
        <taxon>Eukaryota</taxon>
        <taxon>Viridiplantae</taxon>
        <taxon>Streptophyta</taxon>
        <taxon>Embryophyta</taxon>
        <taxon>Tracheophyta</taxon>
        <taxon>Spermatophyta</taxon>
        <taxon>Magnoliopsida</taxon>
        <taxon>Liliopsida</taxon>
        <taxon>Poales</taxon>
        <taxon>Poaceae</taxon>
        <taxon>PACMAD clade</taxon>
        <taxon>Panicoideae</taxon>
        <taxon>Andropogonodae</taxon>
        <taxon>Paspaleae</taxon>
        <taxon>Paspalinae</taxon>
        <taxon>Paspalum</taxon>
    </lineage>
</organism>
<proteinExistence type="predicted"/>
<name>A0AAQ3T623_PASNO</name>
<dbReference type="AlphaFoldDB" id="A0AAQ3T623"/>
<dbReference type="Pfam" id="PF12697">
    <property type="entry name" value="Abhydrolase_6"/>
    <property type="match status" value="1"/>
</dbReference>
<protein>
    <recommendedName>
        <fullName evidence="1">AB hydrolase-1 domain-containing protein</fullName>
    </recommendedName>
</protein>
<accession>A0AAQ3T623</accession>
<dbReference type="PANTHER" id="PTHR43689">
    <property type="entry name" value="HYDROLASE"/>
    <property type="match status" value="1"/>
</dbReference>
<dbReference type="Proteomes" id="UP001341281">
    <property type="component" value="Chromosome 03"/>
</dbReference>
<evidence type="ECO:0000259" key="1">
    <source>
        <dbReference type="Pfam" id="PF12697"/>
    </source>
</evidence>
<dbReference type="InterPro" id="IPR029058">
    <property type="entry name" value="AB_hydrolase_fold"/>
</dbReference>
<keyword evidence="3" id="KW-1185">Reference proteome</keyword>
<evidence type="ECO:0000313" key="3">
    <source>
        <dbReference type="Proteomes" id="UP001341281"/>
    </source>
</evidence>
<sequence length="368" mass="40851">MQLLLTSSSLPALQLQPAALAKARVRVAASAAASAPDGSGAAASGTSAGRFPVFLPQAVERIRDGAAVRLAKRIERVPTGFSESPTLSSCVRPLKQQQDSDPVVLLHGFDSSCLEWRYTYPLLEEAGLEAWAVDILGWGFSDLETRPPCDVASKREHLYQFWKSYIKRPMVLVGPSLGAAVAIDFSVNYPEAVSKMIFIGASVYSEGPKDMTRMPKFVSYAGVFILKSLPLRFLATRLAFNKVPTEFFDWVQVKHKCLILWGEDDGIISSKLGYRLHQELPDAILRQVRQCGHIPHVEKPREAAKHVLEFLAKNKSKGSDRAPSVPSVHERLNRYLRFGCIEWRCHMDYGWALHARSQAAAEFDDVSL</sequence>
<dbReference type="Gene3D" id="3.40.50.1820">
    <property type="entry name" value="alpha/beta hydrolase"/>
    <property type="match status" value="1"/>
</dbReference>
<dbReference type="PANTHER" id="PTHR43689:SF8">
    <property type="entry name" value="ALPHA_BETA-HYDROLASES SUPERFAMILY PROTEIN"/>
    <property type="match status" value="1"/>
</dbReference>
<evidence type="ECO:0000313" key="2">
    <source>
        <dbReference type="EMBL" id="WVZ66619.1"/>
    </source>
</evidence>
<dbReference type="PRINTS" id="PR00111">
    <property type="entry name" value="ABHYDROLASE"/>
</dbReference>
<reference evidence="2 3" key="1">
    <citation type="submission" date="2024-02" db="EMBL/GenBank/DDBJ databases">
        <title>High-quality chromosome-scale genome assembly of Pensacola bahiagrass (Paspalum notatum Flugge var. saurae).</title>
        <authorList>
            <person name="Vega J.M."/>
            <person name="Podio M."/>
            <person name="Orjuela J."/>
            <person name="Siena L.A."/>
            <person name="Pessino S.C."/>
            <person name="Combes M.C."/>
            <person name="Mariac C."/>
            <person name="Albertini E."/>
            <person name="Pupilli F."/>
            <person name="Ortiz J.P.A."/>
            <person name="Leblanc O."/>
        </authorList>
    </citation>
    <scope>NUCLEOTIDE SEQUENCE [LARGE SCALE GENOMIC DNA]</scope>
    <source>
        <strain evidence="2">R1</strain>
        <tissue evidence="2">Leaf</tissue>
    </source>
</reference>
<gene>
    <name evidence="2" type="ORF">U9M48_015810</name>
</gene>
<dbReference type="SUPFAM" id="SSF53474">
    <property type="entry name" value="alpha/beta-Hydrolases"/>
    <property type="match status" value="1"/>
</dbReference>
<feature type="domain" description="AB hydrolase-1" evidence="1">
    <location>
        <begin position="103"/>
        <end position="304"/>
    </location>
</feature>
<dbReference type="EMBL" id="CP144747">
    <property type="protein sequence ID" value="WVZ66619.1"/>
    <property type="molecule type" value="Genomic_DNA"/>
</dbReference>
<dbReference type="InterPro" id="IPR000073">
    <property type="entry name" value="AB_hydrolase_1"/>
</dbReference>